<protein>
    <submittedName>
        <fullName evidence="2">Formylglycine-generating enzyme, required for sulfatase activity, contains SUMF1/FGE domain</fullName>
    </submittedName>
</protein>
<proteinExistence type="predicted"/>
<dbReference type="InterPro" id="IPR042095">
    <property type="entry name" value="SUMF_sf"/>
</dbReference>
<reference evidence="3" key="1">
    <citation type="submission" date="2016-10" db="EMBL/GenBank/DDBJ databases">
        <authorList>
            <person name="Varghese N."/>
            <person name="Submissions S."/>
        </authorList>
    </citation>
    <scope>NUCLEOTIDE SEQUENCE [LARGE SCALE GENOMIC DNA]</scope>
    <source>
        <strain evidence="3">DSM 45419</strain>
    </source>
</reference>
<dbReference type="Gene3D" id="3.90.1580.10">
    <property type="entry name" value="paralog of FGE (formylglycine-generating enzyme)"/>
    <property type="match status" value="1"/>
</dbReference>
<dbReference type="RefSeq" id="WP_091219980.1">
    <property type="nucleotide sequence ID" value="NZ_FNHE01000008.1"/>
</dbReference>
<evidence type="ECO:0000313" key="2">
    <source>
        <dbReference type="EMBL" id="SDM69520.1"/>
    </source>
</evidence>
<dbReference type="PANTHER" id="PTHR23150">
    <property type="entry name" value="SULFATASE MODIFYING FACTOR 1, 2"/>
    <property type="match status" value="1"/>
</dbReference>
<evidence type="ECO:0000259" key="1">
    <source>
        <dbReference type="SMART" id="SM00255"/>
    </source>
</evidence>
<dbReference type="GO" id="GO:0120147">
    <property type="term" value="F:formylglycine-generating oxidase activity"/>
    <property type="evidence" value="ECO:0007669"/>
    <property type="project" value="TreeGrafter"/>
</dbReference>
<dbReference type="Gene3D" id="3.40.50.10140">
    <property type="entry name" value="Toll/interleukin-1 receptor homology (TIR) domain"/>
    <property type="match status" value="1"/>
</dbReference>
<dbReference type="InterPro" id="IPR051043">
    <property type="entry name" value="Sulfatase_Mod_Factor_Kinase"/>
</dbReference>
<dbReference type="InterPro" id="IPR035897">
    <property type="entry name" value="Toll_tir_struct_dom_sf"/>
</dbReference>
<dbReference type="SMART" id="SM00255">
    <property type="entry name" value="TIR"/>
    <property type="match status" value="1"/>
</dbReference>
<dbReference type="EMBL" id="FNHE01000008">
    <property type="protein sequence ID" value="SDM69520.1"/>
    <property type="molecule type" value="Genomic_DNA"/>
</dbReference>
<dbReference type="InterPro" id="IPR005532">
    <property type="entry name" value="SUMF_dom"/>
</dbReference>
<dbReference type="AlphaFoldDB" id="A0A1G9VBS2"/>
<gene>
    <name evidence="2" type="ORF">SAMN05660642_03069</name>
</gene>
<feature type="domain" description="TIR" evidence="1">
    <location>
        <begin position="18"/>
        <end position="147"/>
    </location>
</feature>
<organism evidence="2 3">
    <name type="scientific">Geodermatophilus siccatus</name>
    <dbReference type="NCBI Taxonomy" id="1137991"/>
    <lineage>
        <taxon>Bacteria</taxon>
        <taxon>Bacillati</taxon>
        <taxon>Actinomycetota</taxon>
        <taxon>Actinomycetes</taxon>
        <taxon>Geodermatophilales</taxon>
        <taxon>Geodermatophilaceae</taxon>
        <taxon>Geodermatophilus</taxon>
    </lineage>
</organism>
<dbReference type="SUPFAM" id="SSF56436">
    <property type="entry name" value="C-type lectin-like"/>
    <property type="match status" value="1"/>
</dbReference>
<dbReference type="GO" id="GO:0007165">
    <property type="term" value="P:signal transduction"/>
    <property type="evidence" value="ECO:0007669"/>
    <property type="project" value="InterPro"/>
</dbReference>
<dbReference type="SUPFAM" id="SSF52200">
    <property type="entry name" value="Toll/Interleukin receptor TIR domain"/>
    <property type="match status" value="1"/>
</dbReference>
<dbReference type="Pfam" id="PF13676">
    <property type="entry name" value="TIR_2"/>
    <property type="match status" value="1"/>
</dbReference>
<sequence>MKGCFADELRKGADTVPAPSIFISHSNRDAADALRLAEDLKRAGLDVWLDAWEIGVGDRITQSIQRGLAHANFLAVWITKAAVESGWVEREWQSKYRAEIASSSTAVFPLLAEDCELPPLLADKLYADFRKDYHSGLAQLLKAVGLQDWVSPLGSRFALILPGAFTMGSDREENERPPHQETINSPFYMARYVVTQQEWLEVVGTKPWADDRHVREGERFPAVDVSWFDAQDYINRLSRMDPDNNYYLPTEVEWEYAARAGTTTDFSFGDDERDMRFYGWYRDLTKDVAEYAHEVGLKRPNPWGLYDIHGNIWEWVDNWYYGSYGHGQRLDPVKKVLRGGGWDYPADGARSAYRNGEVPTRSNYVIGFRLIRRPAYLS</sequence>
<dbReference type="PANTHER" id="PTHR23150:SF19">
    <property type="entry name" value="FORMYLGLYCINE-GENERATING ENZYME"/>
    <property type="match status" value="1"/>
</dbReference>
<dbReference type="Pfam" id="PF03781">
    <property type="entry name" value="FGE-sulfatase"/>
    <property type="match status" value="1"/>
</dbReference>
<dbReference type="OrthoDB" id="9768004at2"/>
<dbReference type="InterPro" id="IPR000157">
    <property type="entry name" value="TIR_dom"/>
</dbReference>
<accession>A0A1G9VBS2</accession>
<evidence type="ECO:0000313" key="3">
    <source>
        <dbReference type="Proteomes" id="UP000198680"/>
    </source>
</evidence>
<dbReference type="STRING" id="1137991.SAMN05660642_03069"/>
<keyword evidence="3" id="KW-1185">Reference proteome</keyword>
<name>A0A1G9VBS2_9ACTN</name>
<dbReference type="InterPro" id="IPR016187">
    <property type="entry name" value="CTDL_fold"/>
</dbReference>
<dbReference type="Proteomes" id="UP000198680">
    <property type="component" value="Unassembled WGS sequence"/>
</dbReference>